<sequence length="237" mass="26866">MQLFEDIRRDARCEGLSIRALADRHGVHRRTVRAALESPIPPPRKRPVRIAAKLERFKTLIDDMLVTDLTAPRKQKHTTKRIWTRLIDEHGCAASYSSVRDYVARRRPEIVAESGKGTETAFVLQDHLPGAEAEVDFGDVWIDLAGVRTKCFLFTLRLSHSGKAVHRVFASQGQEAFIEGHVIAFATIGGVPTGKIRYDNLRSAVRRVLFGRNRSESDRWILFRSHYDHVPVSSFGL</sequence>
<protein>
    <recommendedName>
        <fullName evidence="3">Transposase</fullName>
    </recommendedName>
</protein>
<dbReference type="Proteomes" id="UP000019491">
    <property type="component" value="Unassembled WGS sequence"/>
</dbReference>
<dbReference type="PANTHER" id="PTHR35004">
    <property type="entry name" value="TRANSPOSASE RV3428C-RELATED"/>
    <property type="match status" value="1"/>
</dbReference>
<proteinExistence type="predicted"/>
<evidence type="ECO:0000313" key="2">
    <source>
        <dbReference type="Proteomes" id="UP000019491"/>
    </source>
</evidence>
<evidence type="ECO:0008006" key="3">
    <source>
        <dbReference type="Google" id="ProtNLM"/>
    </source>
</evidence>
<gene>
    <name evidence="1" type="ORF">RW1_067_00060</name>
</gene>
<keyword evidence="2" id="KW-1185">Reference proteome</keyword>
<accession>X0QBW9</accession>
<reference evidence="1 2" key="1">
    <citation type="submission" date="2014-02" db="EMBL/GenBank/DDBJ databases">
        <title>Whole genome shotgun sequence of Rhodococcus wratislaviensis NBRC 100605.</title>
        <authorList>
            <person name="Hosoyama A."/>
            <person name="Tsuchikane K."/>
            <person name="Yoshida I."/>
            <person name="Ohji S."/>
            <person name="Ichikawa N."/>
            <person name="Yamazoe A."/>
            <person name="Fujita N."/>
        </authorList>
    </citation>
    <scope>NUCLEOTIDE SEQUENCE [LARGE SCALE GENOMIC DNA]</scope>
    <source>
        <strain evidence="1 2">NBRC 100605</strain>
    </source>
</reference>
<dbReference type="EMBL" id="BAWF01000067">
    <property type="protein sequence ID" value="GAF49072.1"/>
    <property type="molecule type" value="Genomic_DNA"/>
</dbReference>
<comment type="caution">
    <text evidence="1">The sequence shown here is derived from an EMBL/GenBank/DDBJ whole genome shotgun (WGS) entry which is preliminary data.</text>
</comment>
<dbReference type="PANTHER" id="PTHR35004:SF8">
    <property type="entry name" value="TRANSPOSASE RV3428C-RELATED"/>
    <property type="match status" value="1"/>
</dbReference>
<dbReference type="AlphaFoldDB" id="X0QBW9"/>
<name>X0QBW9_RHOWR</name>
<evidence type="ECO:0000313" key="1">
    <source>
        <dbReference type="EMBL" id="GAF49072.1"/>
    </source>
</evidence>
<organism evidence="1 2">
    <name type="scientific">Rhodococcus wratislaviensis NBRC 100605</name>
    <dbReference type="NCBI Taxonomy" id="1219028"/>
    <lineage>
        <taxon>Bacteria</taxon>
        <taxon>Bacillati</taxon>
        <taxon>Actinomycetota</taxon>
        <taxon>Actinomycetes</taxon>
        <taxon>Mycobacteriales</taxon>
        <taxon>Nocardiaceae</taxon>
        <taxon>Rhodococcus</taxon>
    </lineage>
</organism>